<evidence type="ECO:0000259" key="2">
    <source>
        <dbReference type="Pfam" id="PF24481"/>
    </source>
</evidence>
<proteinExistence type="predicted"/>
<dbReference type="AlphaFoldDB" id="A0A6N2TV77"/>
<reference evidence="3" key="1">
    <citation type="submission" date="2019-11" db="EMBL/GenBank/DDBJ databases">
        <authorList>
            <person name="Feng L."/>
        </authorList>
    </citation>
    <scope>NUCLEOTIDE SEQUENCE</scope>
    <source>
        <strain evidence="3">AodontolyticusLFYP35</strain>
    </source>
</reference>
<evidence type="ECO:0000256" key="1">
    <source>
        <dbReference type="SAM" id="Coils"/>
    </source>
</evidence>
<dbReference type="Gene3D" id="1.10.287.1490">
    <property type="match status" value="1"/>
</dbReference>
<accession>A0A6N2TV77</accession>
<sequence length="242" mass="27611">MKAPHPQQLVLLELQKLDQKESALRHRRQAHPAHETVRELAGRLADLQRAAVTQGAVISDCEREVARIEDEIQRVKARRDRQNERIEKNQVPLRDINSMQHEIAQMDSRIARLEEEQLAAEERTESARAAREQMNAEAQAIEADIEATKARFLEEVAQLDDELRGVIAQRRERAGKIDPELLDEYESARSKNGALAVIEVRDGNPMGFAELSPMELERIRLTPADELYFAEETGQIVVRTRA</sequence>
<evidence type="ECO:0000313" key="3">
    <source>
        <dbReference type="EMBL" id="VYT09207.1"/>
    </source>
</evidence>
<organism evidence="3">
    <name type="scientific">Schaalia odontolytica</name>
    <dbReference type="NCBI Taxonomy" id="1660"/>
    <lineage>
        <taxon>Bacteria</taxon>
        <taxon>Bacillati</taxon>
        <taxon>Actinomycetota</taxon>
        <taxon>Actinomycetes</taxon>
        <taxon>Actinomycetales</taxon>
        <taxon>Actinomycetaceae</taxon>
        <taxon>Schaalia</taxon>
    </lineage>
</organism>
<name>A0A6N2TV77_9ACTO</name>
<protein>
    <recommendedName>
        <fullName evidence="2">CT398-like coiled coil hairpin domain-containing protein</fullName>
    </recommendedName>
</protein>
<keyword evidence="1" id="KW-0175">Coiled coil</keyword>
<feature type="domain" description="CT398-like coiled coil hairpin" evidence="2">
    <location>
        <begin position="14"/>
        <end position="193"/>
    </location>
</feature>
<dbReference type="InterPro" id="IPR056003">
    <property type="entry name" value="CT398_CC_hairpin"/>
</dbReference>
<dbReference type="EMBL" id="CACRSM010000003">
    <property type="protein sequence ID" value="VYT09207.1"/>
    <property type="molecule type" value="Genomic_DNA"/>
</dbReference>
<gene>
    <name evidence="3" type="ORF">AOLFYP35_01501</name>
</gene>
<feature type="coiled-coil region" evidence="1">
    <location>
        <begin position="58"/>
        <end position="151"/>
    </location>
</feature>
<dbReference type="Pfam" id="PF24481">
    <property type="entry name" value="CT398_CC"/>
    <property type="match status" value="1"/>
</dbReference>